<name>A0A0L6Z5C2_9CLOT</name>
<feature type="transmembrane region" description="Helical" evidence="4">
    <location>
        <begin position="12"/>
        <end position="35"/>
    </location>
</feature>
<feature type="domain" description="HAMP" evidence="6">
    <location>
        <begin position="214"/>
        <end position="266"/>
    </location>
</feature>
<sequence length="692" mass="75281">MKRFNDLKIGTRLIISFVLIVIFTGVIGAVGIVNIKKIQSEGQEMYEQNTKTIEALSEINLNYQRLRISLRDIVFTNDVTKKSEYANTIKDLQSKISEDANKANDKLTRDDEKAQYEKFKSNFTSYQEIITQIVNASLSNDIKKATELIYQGNGLQIATDIKDSIDKTIEINSKLALEKSIENQATANNSIKIMIIILGALVVISLVLSIVVSRSISAPIKKLTGFSRKLAIGDVDLQIDISSKDEIGELSKAFQSITYNIKEQVNAADNIAAGDLSANIKVNSEKDVLGKKLNEMKDTISNLINETGRLTNAAELGALDTRGEAGKFTGAWKDLVQGFNNILDAVIEPVEEAAEVLEEISKGNFEIKVKGDYKGDHAKIKNAMNDTITEIKSYINEISTVLLEMSKGNLNLEITRDYRGEFIDVKNSINNILKAFNETLGEINISAEQVASAAEQVSETSQVLSEASTEQASSVEEITASMEEVGAQTKINAEHANNANRITKITSDKANKGVEQMKEMLNAMEKINESSANISKIIKVIDEIAFQTNILALNAAVEAARAGQHGKGFAVVAEEVRNLAARSANAAKETTQMIEESIKKADSGKEIANDTAKALNDIVENINEASGIVAEIAAASNEQSDALEQVSRAIQEVAGVTQGNSATAEESASASEELTAQASLLKNRVARFKLKM</sequence>
<dbReference type="CDD" id="cd11386">
    <property type="entry name" value="MCP_signal"/>
    <property type="match status" value="1"/>
</dbReference>
<evidence type="ECO:0000313" key="7">
    <source>
        <dbReference type="EMBL" id="KOA18156.1"/>
    </source>
</evidence>
<dbReference type="SMART" id="SM00283">
    <property type="entry name" value="MA"/>
    <property type="match status" value="1"/>
</dbReference>
<reference evidence="8" key="1">
    <citation type="submission" date="2015-08" db="EMBL/GenBank/DDBJ databases">
        <title>Genome sequence of the strict anaerobe Clostridium homopropionicum LuHBu1 (DSM 5847T).</title>
        <authorList>
            <person name="Poehlein A."/>
            <person name="Beck M."/>
            <person name="Schiel-Bengelsdorf B."/>
            <person name="Bengelsdorf F.R."/>
            <person name="Daniel R."/>
            <person name="Duerre P."/>
        </authorList>
    </citation>
    <scope>NUCLEOTIDE SEQUENCE [LARGE SCALE GENOMIC DNA]</scope>
    <source>
        <strain evidence="8">DSM 5847</strain>
    </source>
</reference>
<dbReference type="Gene3D" id="1.20.120.1530">
    <property type="match status" value="1"/>
</dbReference>
<dbReference type="PATRIC" id="fig|1121318.3.peg.3489"/>
<dbReference type="Pfam" id="PF00015">
    <property type="entry name" value="MCPsignal"/>
    <property type="match status" value="1"/>
</dbReference>
<evidence type="ECO:0000256" key="2">
    <source>
        <dbReference type="ARBA" id="ARBA00029447"/>
    </source>
</evidence>
<feature type="domain" description="Methyl-accepting transducer" evidence="5">
    <location>
        <begin position="446"/>
        <end position="675"/>
    </location>
</feature>
<dbReference type="SMART" id="SM00304">
    <property type="entry name" value="HAMP"/>
    <property type="match status" value="2"/>
</dbReference>
<feature type="domain" description="HAMP" evidence="6">
    <location>
        <begin position="344"/>
        <end position="396"/>
    </location>
</feature>
<dbReference type="EMBL" id="LHUR01000044">
    <property type="protein sequence ID" value="KOA18156.1"/>
    <property type="molecule type" value="Genomic_DNA"/>
</dbReference>
<keyword evidence="3" id="KW-0807">Transducer</keyword>
<comment type="caution">
    <text evidence="7">The sequence shown here is derived from an EMBL/GenBank/DDBJ whole genome shotgun (WGS) entry which is preliminary data.</text>
</comment>
<keyword evidence="8" id="KW-1185">Reference proteome</keyword>
<dbReference type="AlphaFoldDB" id="A0A0L6Z5C2"/>
<keyword evidence="4" id="KW-1133">Transmembrane helix</keyword>
<dbReference type="Pfam" id="PF18947">
    <property type="entry name" value="HAMP_2"/>
    <property type="match status" value="1"/>
</dbReference>
<dbReference type="CDD" id="cd06225">
    <property type="entry name" value="HAMP"/>
    <property type="match status" value="2"/>
</dbReference>
<organism evidence="7 8">
    <name type="scientific">Clostridium homopropionicum DSM 5847</name>
    <dbReference type="NCBI Taxonomy" id="1121318"/>
    <lineage>
        <taxon>Bacteria</taxon>
        <taxon>Bacillati</taxon>
        <taxon>Bacillota</taxon>
        <taxon>Clostridia</taxon>
        <taxon>Eubacteriales</taxon>
        <taxon>Clostridiaceae</taxon>
        <taxon>Clostridium</taxon>
    </lineage>
</organism>
<evidence type="ECO:0000259" key="5">
    <source>
        <dbReference type="PROSITE" id="PS50111"/>
    </source>
</evidence>
<dbReference type="SUPFAM" id="SSF58104">
    <property type="entry name" value="Methyl-accepting chemotaxis protein (MCP) signaling domain"/>
    <property type="match status" value="2"/>
</dbReference>
<comment type="similarity">
    <text evidence="2">Belongs to the methyl-accepting chemotaxis (MCP) protein family.</text>
</comment>
<dbReference type="GO" id="GO:0004888">
    <property type="term" value="F:transmembrane signaling receptor activity"/>
    <property type="evidence" value="ECO:0007669"/>
    <property type="project" value="InterPro"/>
</dbReference>
<dbReference type="GO" id="GO:0007165">
    <property type="term" value="P:signal transduction"/>
    <property type="evidence" value="ECO:0007669"/>
    <property type="project" value="UniProtKB-KW"/>
</dbReference>
<dbReference type="STRING" id="36844.SAMN04488501_12612"/>
<feature type="transmembrane region" description="Helical" evidence="4">
    <location>
        <begin position="193"/>
        <end position="212"/>
    </location>
</feature>
<keyword evidence="4" id="KW-0812">Transmembrane</keyword>
<dbReference type="Gene3D" id="1.10.287.950">
    <property type="entry name" value="Methyl-accepting chemotaxis protein"/>
    <property type="match status" value="1"/>
</dbReference>
<dbReference type="PRINTS" id="PR00260">
    <property type="entry name" value="CHEMTRNSDUCR"/>
</dbReference>
<dbReference type="InterPro" id="IPR051310">
    <property type="entry name" value="MCP_chemotaxis"/>
</dbReference>
<dbReference type="Pfam" id="PF00672">
    <property type="entry name" value="HAMP"/>
    <property type="match status" value="1"/>
</dbReference>
<dbReference type="PROSITE" id="PS50111">
    <property type="entry name" value="CHEMOTAXIS_TRANSDUC_2"/>
    <property type="match status" value="1"/>
</dbReference>
<dbReference type="GO" id="GO:0006935">
    <property type="term" value="P:chemotaxis"/>
    <property type="evidence" value="ECO:0007669"/>
    <property type="project" value="UniProtKB-KW"/>
</dbReference>
<protein>
    <submittedName>
        <fullName evidence="7">Methyl-accepting chemotaxis protein IV</fullName>
    </submittedName>
</protein>
<evidence type="ECO:0000256" key="3">
    <source>
        <dbReference type="PROSITE-ProRule" id="PRU00284"/>
    </source>
</evidence>
<dbReference type="RefSeq" id="WP_052222926.1">
    <property type="nucleotide sequence ID" value="NZ_LHUR01000044.1"/>
</dbReference>
<dbReference type="InterPro" id="IPR003660">
    <property type="entry name" value="HAMP_dom"/>
</dbReference>
<evidence type="ECO:0000259" key="6">
    <source>
        <dbReference type="PROSITE" id="PS50885"/>
    </source>
</evidence>
<dbReference type="PANTHER" id="PTHR43531">
    <property type="entry name" value="PROTEIN ICFG"/>
    <property type="match status" value="1"/>
</dbReference>
<accession>A0A0L6Z5C2</accession>
<evidence type="ECO:0000256" key="4">
    <source>
        <dbReference type="SAM" id="Phobius"/>
    </source>
</evidence>
<dbReference type="GO" id="GO:0005886">
    <property type="term" value="C:plasma membrane"/>
    <property type="evidence" value="ECO:0007669"/>
    <property type="project" value="TreeGrafter"/>
</dbReference>
<dbReference type="InterPro" id="IPR024478">
    <property type="entry name" value="HlyB_4HB_MCP"/>
</dbReference>
<proteinExistence type="inferred from homology"/>
<evidence type="ECO:0000256" key="1">
    <source>
        <dbReference type="ARBA" id="ARBA00022500"/>
    </source>
</evidence>
<dbReference type="PROSITE" id="PS50885">
    <property type="entry name" value="HAMP"/>
    <property type="match status" value="2"/>
</dbReference>
<dbReference type="InterPro" id="IPR004089">
    <property type="entry name" value="MCPsignal_dom"/>
</dbReference>
<dbReference type="FunFam" id="1.10.287.950:FF:000001">
    <property type="entry name" value="Methyl-accepting chemotaxis sensory transducer"/>
    <property type="match status" value="1"/>
</dbReference>
<keyword evidence="1" id="KW-0145">Chemotaxis</keyword>
<dbReference type="PANTHER" id="PTHR43531:SF11">
    <property type="entry name" value="METHYL-ACCEPTING CHEMOTAXIS PROTEIN 3"/>
    <property type="match status" value="1"/>
</dbReference>
<dbReference type="Pfam" id="PF12729">
    <property type="entry name" value="4HB_MCP_1"/>
    <property type="match status" value="1"/>
</dbReference>
<keyword evidence="4" id="KW-0472">Membrane</keyword>
<evidence type="ECO:0000313" key="8">
    <source>
        <dbReference type="Proteomes" id="UP000037043"/>
    </source>
</evidence>
<gene>
    <name evidence="7" type="primary">tap</name>
    <name evidence="7" type="ORF">CLHOM_34900</name>
</gene>
<dbReference type="InterPro" id="IPR004090">
    <property type="entry name" value="Chemotax_Me-accpt_rcpt"/>
</dbReference>
<dbReference type="SUPFAM" id="SSF158472">
    <property type="entry name" value="HAMP domain-like"/>
    <property type="match status" value="1"/>
</dbReference>
<dbReference type="Proteomes" id="UP000037043">
    <property type="component" value="Unassembled WGS sequence"/>
</dbReference>